<keyword evidence="4" id="KW-1185">Reference proteome</keyword>
<feature type="compositionally biased region" description="Acidic residues" evidence="2">
    <location>
        <begin position="140"/>
        <end position="150"/>
    </location>
</feature>
<name>A0AA36IDV0_9DINO</name>
<accession>A0AA36IDV0</accession>
<evidence type="ECO:0000256" key="2">
    <source>
        <dbReference type="SAM" id="MobiDB-lite"/>
    </source>
</evidence>
<dbReference type="Proteomes" id="UP001178507">
    <property type="component" value="Unassembled WGS sequence"/>
</dbReference>
<dbReference type="AlphaFoldDB" id="A0AA36IDV0"/>
<feature type="region of interest" description="Disordered" evidence="2">
    <location>
        <begin position="140"/>
        <end position="162"/>
    </location>
</feature>
<feature type="coiled-coil region" evidence="1">
    <location>
        <begin position="184"/>
        <end position="211"/>
    </location>
</feature>
<evidence type="ECO:0000313" key="3">
    <source>
        <dbReference type="EMBL" id="CAJ1385644.1"/>
    </source>
</evidence>
<evidence type="ECO:0000256" key="1">
    <source>
        <dbReference type="SAM" id="Coils"/>
    </source>
</evidence>
<reference evidence="3" key="1">
    <citation type="submission" date="2023-08" db="EMBL/GenBank/DDBJ databases">
        <authorList>
            <person name="Chen Y."/>
            <person name="Shah S."/>
            <person name="Dougan E. K."/>
            <person name="Thang M."/>
            <person name="Chan C."/>
        </authorList>
    </citation>
    <scope>NUCLEOTIDE SEQUENCE</scope>
</reference>
<gene>
    <name evidence="3" type="ORF">EVOR1521_LOCUS12202</name>
</gene>
<comment type="caution">
    <text evidence="3">The sequence shown here is derived from an EMBL/GenBank/DDBJ whole genome shotgun (WGS) entry which is preliminary data.</text>
</comment>
<dbReference type="EMBL" id="CAUJNA010001258">
    <property type="protein sequence ID" value="CAJ1385644.1"/>
    <property type="molecule type" value="Genomic_DNA"/>
</dbReference>
<keyword evidence="1" id="KW-0175">Coiled coil</keyword>
<organism evidence="3 4">
    <name type="scientific">Effrenium voratum</name>
    <dbReference type="NCBI Taxonomy" id="2562239"/>
    <lineage>
        <taxon>Eukaryota</taxon>
        <taxon>Sar</taxon>
        <taxon>Alveolata</taxon>
        <taxon>Dinophyceae</taxon>
        <taxon>Suessiales</taxon>
        <taxon>Symbiodiniaceae</taxon>
        <taxon>Effrenium</taxon>
    </lineage>
</organism>
<proteinExistence type="predicted"/>
<protein>
    <submittedName>
        <fullName evidence="3">Uncharacterized protein</fullName>
    </submittedName>
</protein>
<evidence type="ECO:0000313" key="4">
    <source>
        <dbReference type="Proteomes" id="UP001178507"/>
    </source>
</evidence>
<sequence>MSRPDGVPPWSKPKDDMLAQSIWYSMWRTTDFAEGACDDFGAKGGAIHFYLEDSDAETCEADEAALTSSASGCIDTCPAFDLSDSEQEPHDWEKILEMLEIEEQYRFDPDALAGMVDQGSDLECLSEYFCEAMASSLEEQVEAQASDEEPERATSSRPGWKSDRALLAATKRSLLRRAKGPEALPELGQKLKLVEDAMAEARRRHQKSVRQAVVQATQEDTPAEIVDMPAQSLLEGRIQEAVSAACTGKREKKPLGPKKRARRQVDKAMRQYVESTPLHMDMEAGEGSKWIVVGGQGTSGIIVRTGVSLKSQALHVRLTFGCWLEELSLEGNRLHFRRLRGDGPDFGWVSVELDGHRPLVRPLSAEEARALPAFRAPVMVR</sequence>